<dbReference type="OrthoDB" id="2668416at2759"/>
<dbReference type="GO" id="GO:0016787">
    <property type="term" value="F:hydrolase activity"/>
    <property type="evidence" value="ECO:0007669"/>
    <property type="project" value="UniProtKB-KW"/>
</dbReference>
<comment type="similarity">
    <text evidence="3">Belongs to the HARBI1 family.</text>
</comment>
<evidence type="ECO:0000256" key="1">
    <source>
        <dbReference type="ARBA" id="ARBA00001968"/>
    </source>
</evidence>
<dbReference type="Pfam" id="PF13359">
    <property type="entry name" value="DDE_Tnp_4"/>
    <property type="match status" value="1"/>
</dbReference>
<feature type="compositionally biased region" description="Basic and acidic residues" evidence="8">
    <location>
        <begin position="1"/>
        <end position="12"/>
    </location>
</feature>
<feature type="region of interest" description="Disordered" evidence="8">
    <location>
        <begin position="1"/>
        <end position="27"/>
    </location>
</feature>
<evidence type="ECO:0000256" key="2">
    <source>
        <dbReference type="ARBA" id="ARBA00004123"/>
    </source>
</evidence>
<dbReference type="Gramene" id="GBG80185">
    <property type="protein sequence ID" value="GBG80185"/>
    <property type="gene ID" value="CBR_g30552"/>
</dbReference>
<dbReference type="Proteomes" id="UP000265515">
    <property type="component" value="Unassembled WGS sequence"/>
</dbReference>
<dbReference type="GO" id="GO:0005634">
    <property type="term" value="C:nucleus"/>
    <property type="evidence" value="ECO:0007669"/>
    <property type="project" value="UniProtKB-SubCell"/>
</dbReference>
<comment type="caution">
    <text evidence="10">The sequence shown here is derived from an EMBL/GenBank/DDBJ whole genome shotgun (WGS) entry which is preliminary data.</text>
</comment>
<dbReference type="InterPro" id="IPR045249">
    <property type="entry name" value="HARBI1-like"/>
</dbReference>
<comment type="subcellular location">
    <subcellularLocation>
        <location evidence="2">Nucleus</location>
    </subcellularLocation>
</comment>
<keyword evidence="7" id="KW-0539">Nucleus</keyword>
<dbReference type="PANTHER" id="PTHR22930:SF85">
    <property type="entry name" value="GH03217P-RELATED"/>
    <property type="match status" value="1"/>
</dbReference>
<keyword evidence="11" id="KW-1185">Reference proteome</keyword>
<gene>
    <name evidence="10" type="ORF">CBR_g30552</name>
</gene>
<evidence type="ECO:0000256" key="3">
    <source>
        <dbReference type="ARBA" id="ARBA00006958"/>
    </source>
</evidence>
<feature type="domain" description="DDE Tnp4" evidence="9">
    <location>
        <begin position="548"/>
        <end position="712"/>
    </location>
</feature>
<proteinExistence type="inferred from homology"/>
<name>A0A388LCY4_CHABU</name>
<organism evidence="10 11">
    <name type="scientific">Chara braunii</name>
    <name type="common">Braun's stonewort</name>
    <dbReference type="NCBI Taxonomy" id="69332"/>
    <lineage>
        <taxon>Eukaryota</taxon>
        <taxon>Viridiplantae</taxon>
        <taxon>Streptophyta</taxon>
        <taxon>Charophyceae</taxon>
        <taxon>Charales</taxon>
        <taxon>Characeae</taxon>
        <taxon>Chara</taxon>
    </lineage>
</organism>
<dbReference type="GO" id="GO:0004518">
    <property type="term" value="F:nuclease activity"/>
    <property type="evidence" value="ECO:0007669"/>
    <property type="project" value="UniProtKB-KW"/>
</dbReference>
<protein>
    <recommendedName>
        <fullName evidence="9">DDE Tnp4 domain-containing protein</fullName>
    </recommendedName>
</protein>
<evidence type="ECO:0000256" key="5">
    <source>
        <dbReference type="ARBA" id="ARBA00022723"/>
    </source>
</evidence>
<evidence type="ECO:0000256" key="4">
    <source>
        <dbReference type="ARBA" id="ARBA00022722"/>
    </source>
</evidence>
<keyword evidence="6" id="KW-0378">Hydrolase</keyword>
<evidence type="ECO:0000256" key="8">
    <source>
        <dbReference type="SAM" id="MobiDB-lite"/>
    </source>
</evidence>
<comment type="cofactor">
    <cofactor evidence="1">
        <name>a divalent metal cation</name>
        <dbReference type="ChEBI" id="CHEBI:60240"/>
    </cofactor>
</comment>
<evidence type="ECO:0000259" key="9">
    <source>
        <dbReference type="Pfam" id="PF13359"/>
    </source>
</evidence>
<dbReference type="InterPro" id="IPR027806">
    <property type="entry name" value="HARBI1_dom"/>
</dbReference>
<sequence>MRDSTMIRKDGGDMESGTLTEPPTRGVNDGATIVASFGSLVATVAARQGVSEMMETDAGQDVESQTVKVAPEQVAATTEEMKKGRRSRAATGESERGRKAATGAHGARKSEMAGKASVEQESWWKDPTTQEYFRVTRPGSMQMVEVSSWSLSEGSLRRSDPPTRTLDLEHCCEVTWTGSSEHPTWTENPELLIIQGWRTNAEGDLIGFLFGSVQPGHRQLIAQELIAPIVQFADDLSPDIYFQSDNSPAPYIFERSLDSYLQWTLCLEEPRDEDTLPSRQEYLKPYKIIPYAFYLRAEEVVINDDDDKEEDGDPAAATSITFTAMASEGMDMRHAVSKAERTAVAVAVSAVLSRCQLERGEGRMRAAIHARRKRTLQSPSVGGDDSATICDVVLQVCYAMGCGAFPRATPRWWMKRRTGGTWEDLRLCDDATADYFREKLRMSPRVFREITEALSPCLERRVTFYKEPLQPDQIVAYALYRWASGETYESGTCSFGIGRSSGLVAVRDVTAALLSAFPDKISWPTGLQKAVVLRAFADKGFPNCHGCIDCTHIFIDKPANCPGEDYYNRKRRLSVQAQVIVDLNLCVLDVFVGYSGSCHDVRIVHLSSLWARAEEGELFTGPPVMLPFGVRTDGYLLGDNGYPPSEWVVVPYSGVSQNPVEMRFDNKQKTARGAVERVFGRLKGMWRLFLRSHKTNMKMLPQQFVVICILHNILIDASIPFDENLLWEVRPDGVRRRVDLGMDPPVRQMCMESSTGDALILRDALAERMAAQ</sequence>
<feature type="region of interest" description="Disordered" evidence="8">
    <location>
        <begin position="74"/>
        <end position="121"/>
    </location>
</feature>
<dbReference type="AlphaFoldDB" id="A0A388LCY4"/>
<keyword evidence="5" id="KW-0479">Metal-binding</keyword>
<dbReference type="GO" id="GO:0046872">
    <property type="term" value="F:metal ion binding"/>
    <property type="evidence" value="ECO:0007669"/>
    <property type="project" value="UniProtKB-KW"/>
</dbReference>
<reference evidence="10 11" key="1">
    <citation type="journal article" date="2018" name="Cell">
        <title>The Chara Genome: Secondary Complexity and Implications for Plant Terrestrialization.</title>
        <authorList>
            <person name="Nishiyama T."/>
            <person name="Sakayama H."/>
            <person name="Vries J.D."/>
            <person name="Buschmann H."/>
            <person name="Saint-Marcoux D."/>
            <person name="Ullrich K.K."/>
            <person name="Haas F.B."/>
            <person name="Vanderstraeten L."/>
            <person name="Becker D."/>
            <person name="Lang D."/>
            <person name="Vosolsobe S."/>
            <person name="Rombauts S."/>
            <person name="Wilhelmsson P.K.I."/>
            <person name="Janitza P."/>
            <person name="Kern R."/>
            <person name="Heyl A."/>
            <person name="Rumpler F."/>
            <person name="Villalobos L.I.A.C."/>
            <person name="Clay J.M."/>
            <person name="Skokan R."/>
            <person name="Toyoda A."/>
            <person name="Suzuki Y."/>
            <person name="Kagoshima H."/>
            <person name="Schijlen E."/>
            <person name="Tajeshwar N."/>
            <person name="Catarino B."/>
            <person name="Hetherington A.J."/>
            <person name="Saltykova A."/>
            <person name="Bonnot C."/>
            <person name="Breuninger H."/>
            <person name="Symeonidi A."/>
            <person name="Radhakrishnan G.V."/>
            <person name="Van Nieuwerburgh F."/>
            <person name="Deforce D."/>
            <person name="Chang C."/>
            <person name="Karol K.G."/>
            <person name="Hedrich R."/>
            <person name="Ulvskov P."/>
            <person name="Glockner G."/>
            <person name="Delwiche C.F."/>
            <person name="Petrasek J."/>
            <person name="Van de Peer Y."/>
            <person name="Friml J."/>
            <person name="Beilby M."/>
            <person name="Dolan L."/>
            <person name="Kohara Y."/>
            <person name="Sugano S."/>
            <person name="Fujiyama A."/>
            <person name="Delaux P.-M."/>
            <person name="Quint M."/>
            <person name="TheiBen G."/>
            <person name="Hagemann M."/>
            <person name="Harholt J."/>
            <person name="Dunand C."/>
            <person name="Zachgo S."/>
            <person name="Langdale J."/>
            <person name="Maumus F."/>
            <person name="Straeten D.V.D."/>
            <person name="Gould S.B."/>
            <person name="Rensing S.A."/>
        </authorList>
    </citation>
    <scope>NUCLEOTIDE SEQUENCE [LARGE SCALE GENOMIC DNA]</scope>
    <source>
        <strain evidence="10 11">S276</strain>
    </source>
</reference>
<evidence type="ECO:0000313" key="10">
    <source>
        <dbReference type="EMBL" id="GBG80185.1"/>
    </source>
</evidence>
<dbReference type="EMBL" id="BFEA01000339">
    <property type="protein sequence ID" value="GBG80185.1"/>
    <property type="molecule type" value="Genomic_DNA"/>
</dbReference>
<keyword evidence="4" id="KW-0540">Nuclease</keyword>
<accession>A0A388LCY4</accession>
<evidence type="ECO:0000256" key="6">
    <source>
        <dbReference type="ARBA" id="ARBA00022801"/>
    </source>
</evidence>
<evidence type="ECO:0000256" key="7">
    <source>
        <dbReference type="ARBA" id="ARBA00023242"/>
    </source>
</evidence>
<evidence type="ECO:0000313" key="11">
    <source>
        <dbReference type="Proteomes" id="UP000265515"/>
    </source>
</evidence>
<dbReference type="PANTHER" id="PTHR22930">
    <property type="match status" value="1"/>
</dbReference>